<dbReference type="RefSeq" id="WP_259836015.1">
    <property type="nucleotide sequence ID" value="NZ_JAOAMU010000001.1"/>
</dbReference>
<accession>A0ABT2INY1</accession>
<dbReference type="EMBL" id="JAOAMU010000001">
    <property type="protein sequence ID" value="MCT2560527.1"/>
    <property type="molecule type" value="Genomic_DNA"/>
</dbReference>
<evidence type="ECO:0000313" key="3">
    <source>
        <dbReference type="Proteomes" id="UP001525566"/>
    </source>
</evidence>
<organism evidence="2 3">
    <name type="scientific">Chryseobacterium herbae</name>
    <dbReference type="NCBI Taxonomy" id="2976476"/>
    <lineage>
        <taxon>Bacteria</taxon>
        <taxon>Pseudomonadati</taxon>
        <taxon>Bacteroidota</taxon>
        <taxon>Flavobacteriia</taxon>
        <taxon>Flavobacteriales</taxon>
        <taxon>Weeksellaceae</taxon>
        <taxon>Chryseobacterium group</taxon>
        <taxon>Chryseobacterium</taxon>
    </lineage>
</organism>
<comment type="caution">
    <text evidence="2">The sequence shown here is derived from an EMBL/GenBank/DDBJ whole genome shotgun (WGS) entry which is preliminary data.</text>
</comment>
<feature type="chain" id="PRO_5045563788" description="Alpha/beta hydrolase" evidence="1">
    <location>
        <begin position="19"/>
        <end position="299"/>
    </location>
</feature>
<evidence type="ECO:0008006" key="4">
    <source>
        <dbReference type="Google" id="ProtNLM"/>
    </source>
</evidence>
<feature type="signal peptide" evidence="1">
    <location>
        <begin position="1"/>
        <end position="18"/>
    </location>
</feature>
<dbReference type="Gene3D" id="3.40.50.1820">
    <property type="entry name" value="alpha/beta hydrolase"/>
    <property type="match status" value="1"/>
</dbReference>
<keyword evidence="3" id="KW-1185">Reference proteome</keyword>
<name>A0ABT2INY1_9FLAO</name>
<keyword evidence="1" id="KW-0732">Signal</keyword>
<dbReference type="SUPFAM" id="SSF53474">
    <property type="entry name" value="alpha/beta-Hydrolases"/>
    <property type="match status" value="1"/>
</dbReference>
<sequence length="299" mass="34196">MRKSVFLTVLSVFLMVFATQNIFGQTIEGSHYELTVAPDQKAVLILFPCFPCNIEHTKTEAGFLKGIDKKGITTILLDYNQKLFLTESEKQEYAKTLHRIFKRNKISPDNIYIGGFSGGGNVALLMTAFLIKNQDPLQPKGLMVVDSPIDLEKLYDNAKKDVAKNADPEAVEEGRYLTELLEKEIGKPDTSREKYKMFSPYLMSASPDEGNIQYLKNIKTRLYCEPDLKWQLENKNRTYEELNAYVLEKAYQTLLKAGNTQAELIQTKDRGIRANGTRHPHSWNIVDGNELVKWMVNFR</sequence>
<gene>
    <name evidence="2" type="ORF">N0B48_01360</name>
</gene>
<dbReference type="Proteomes" id="UP001525566">
    <property type="component" value="Unassembled WGS sequence"/>
</dbReference>
<protein>
    <recommendedName>
        <fullName evidence="4">Alpha/beta hydrolase</fullName>
    </recommendedName>
</protein>
<reference evidence="2 3" key="1">
    <citation type="submission" date="2022-09" db="EMBL/GenBank/DDBJ databases">
        <title>Chryseobacterium oleae sp.nov., isolated from the inter-root soil of Pyrola calliantha H. Andr. in Tibet.</title>
        <authorList>
            <person name="Li Z."/>
        </authorList>
    </citation>
    <scope>NUCLEOTIDE SEQUENCE [LARGE SCALE GENOMIC DNA]</scope>
    <source>
        <strain evidence="3">pc1-10</strain>
    </source>
</reference>
<proteinExistence type="predicted"/>
<evidence type="ECO:0000313" key="2">
    <source>
        <dbReference type="EMBL" id="MCT2560527.1"/>
    </source>
</evidence>
<evidence type="ECO:0000256" key="1">
    <source>
        <dbReference type="SAM" id="SignalP"/>
    </source>
</evidence>
<dbReference type="InterPro" id="IPR029058">
    <property type="entry name" value="AB_hydrolase_fold"/>
</dbReference>